<proteinExistence type="predicted"/>
<dbReference type="Proteomes" id="UP000700059">
    <property type="component" value="Unassembled WGS sequence"/>
</dbReference>
<accession>A0ABS7JNY8</accession>
<protein>
    <recommendedName>
        <fullName evidence="3">Phage protein</fullName>
    </recommendedName>
</protein>
<comment type="caution">
    <text evidence="1">The sequence shown here is derived from an EMBL/GenBank/DDBJ whole genome shotgun (WGS) entry which is preliminary data.</text>
</comment>
<evidence type="ECO:0000313" key="1">
    <source>
        <dbReference type="EMBL" id="MBX7491116.1"/>
    </source>
</evidence>
<evidence type="ECO:0008006" key="3">
    <source>
        <dbReference type="Google" id="ProtNLM"/>
    </source>
</evidence>
<reference evidence="1 2" key="1">
    <citation type="submission" date="2021-08" db="EMBL/GenBank/DDBJ databases">
        <title>Helicobacter spp. isolated from feces of Anatolian Ground Squirrel (Spermophilus xanthoprymnus) in Turkey.</title>
        <authorList>
            <person name="Aydin F."/>
            <person name="Abay S."/>
            <person name="Kayman T."/>
            <person name="Karakaya E."/>
            <person name="Saticioglu I.B."/>
        </authorList>
    </citation>
    <scope>NUCLEOTIDE SEQUENCE [LARGE SCALE GENOMIC DNA]</scope>
    <source>
        <strain evidence="1 2">Faydin-H70</strain>
    </source>
</reference>
<keyword evidence="2" id="KW-1185">Reference proteome</keyword>
<organism evidence="1 2">
    <name type="scientific">Helicobacter turcicus</name>
    <dbReference type="NCBI Taxonomy" id="2867412"/>
    <lineage>
        <taxon>Bacteria</taxon>
        <taxon>Pseudomonadati</taxon>
        <taxon>Campylobacterota</taxon>
        <taxon>Epsilonproteobacteria</taxon>
        <taxon>Campylobacterales</taxon>
        <taxon>Helicobacteraceae</taxon>
        <taxon>Helicobacter</taxon>
    </lineage>
</organism>
<evidence type="ECO:0000313" key="2">
    <source>
        <dbReference type="Proteomes" id="UP000700059"/>
    </source>
</evidence>
<dbReference type="RefSeq" id="WP_221532379.1">
    <property type="nucleotide sequence ID" value="NZ_JAIGYP010000008.1"/>
</dbReference>
<name>A0ABS7JNY8_9HELI</name>
<sequence length="76" mass="8388">MDNMFRVCIAGRFFDIPTHEVAPATLEALKAITDTSNTINPRDLLCAFLESYEIKTALESSIAVALQKLQDAKNSN</sequence>
<gene>
    <name evidence="1" type="ORF">K4G57_06535</name>
</gene>
<dbReference type="EMBL" id="JAIGYQ010000008">
    <property type="protein sequence ID" value="MBX7491116.1"/>
    <property type="molecule type" value="Genomic_DNA"/>
</dbReference>